<dbReference type="KEGG" id="vde:111248578"/>
<dbReference type="EnsemblMetazoa" id="XM_022801121">
    <property type="protein sequence ID" value="XP_022656856"/>
    <property type="gene ID" value="LOC111248578"/>
</dbReference>
<dbReference type="CDD" id="cd09281">
    <property type="entry name" value="UPF0066"/>
    <property type="match status" value="1"/>
</dbReference>
<feature type="domain" description="TsaA-like" evidence="3">
    <location>
        <begin position="44"/>
        <end position="182"/>
    </location>
</feature>
<dbReference type="InterPro" id="IPR036414">
    <property type="entry name" value="YaeB_N_sf"/>
</dbReference>
<protein>
    <recommendedName>
        <fullName evidence="3">TsaA-like domain-containing protein</fullName>
    </recommendedName>
</protein>
<dbReference type="EnsemblMetazoa" id="XM_022801120">
    <property type="protein sequence ID" value="XP_022656855"/>
    <property type="gene ID" value="LOC111248578"/>
</dbReference>
<dbReference type="AlphaFoldDB" id="A0A7M7M866"/>
<dbReference type="PROSITE" id="PS01318">
    <property type="entry name" value="TSAA_1"/>
    <property type="match status" value="1"/>
</dbReference>
<dbReference type="Gene3D" id="3.30.2310.10">
    <property type="entry name" value="YaeB-like"/>
    <property type="match status" value="1"/>
</dbReference>
<evidence type="ECO:0000313" key="5">
    <source>
        <dbReference type="Proteomes" id="UP000594260"/>
    </source>
</evidence>
<dbReference type="PANTHER" id="PTHR12818:SF0">
    <property type="entry name" value="TRNA (ADENINE(37)-N6)-METHYLTRANSFERASE"/>
    <property type="match status" value="1"/>
</dbReference>
<keyword evidence="1" id="KW-0949">S-adenosyl-L-methionine</keyword>
<keyword evidence="5" id="KW-1185">Reference proteome</keyword>
<dbReference type="NCBIfam" id="TIGR00104">
    <property type="entry name" value="tRNA_TsaA"/>
    <property type="match status" value="1"/>
</dbReference>
<name>A0A7M7M866_VARDE</name>
<dbReference type="SUPFAM" id="SSF118196">
    <property type="entry name" value="YaeB-like"/>
    <property type="match status" value="1"/>
</dbReference>
<dbReference type="PROSITE" id="PS51668">
    <property type="entry name" value="TSAA_2"/>
    <property type="match status" value="1"/>
</dbReference>
<dbReference type="InterPro" id="IPR023370">
    <property type="entry name" value="TrmO-like_N"/>
</dbReference>
<comment type="similarity">
    <text evidence="2">Belongs to the tRNA methyltransferase O family.</text>
</comment>
<dbReference type="OrthoDB" id="4882at2759"/>
<evidence type="ECO:0000259" key="3">
    <source>
        <dbReference type="PROSITE" id="PS51668"/>
    </source>
</evidence>
<proteinExistence type="inferred from homology"/>
<dbReference type="InterPro" id="IPR023368">
    <property type="entry name" value="UPF0066_cons_site"/>
</dbReference>
<dbReference type="RefSeq" id="XP_022656855.1">
    <property type="nucleotide sequence ID" value="XM_022801120.1"/>
</dbReference>
<dbReference type="Pfam" id="PF01980">
    <property type="entry name" value="TrmO_N"/>
    <property type="match status" value="1"/>
</dbReference>
<dbReference type="InterPro" id="IPR040372">
    <property type="entry name" value="YaeB-like"/>
</dbReference>
<dbReference type="RefSeq" id="XP_022656856.1">
    <property type="nucleotide sequence ID" value="XM_022801121.1"/>
</dbReference>
<dbReference type="Proteomes" id="UP000594260">
    <property type="component" value="Unplaced"/>
</dbReference>
<organism evidence="4 5">
    <name type="scientific">Varroa destructor</name>
    <name type="common">Honeybee mite</name>
    <dbReference type="NCBI Taxonomy" id="109461"/>
    <lineage>
        <taxon>Eukaryota</taxon>
        <taxon>Metazoa</taxon>
        <taxon>Ecdysozoa</taxon>
        <taxon>Arthropoda</taxon>
        <taxon>Chelicerata</taxon>
        <taxon>Arachnida</taxon>
        <taxon>Acari</taxon>
        <taxon>Parasitiformes</taxon>
        <taxon>Mesostigmata</taxon>
        <taxon>Gamasina</taxon>
        <taxon>Dermanyssoidea</taxon>
        <taxon>Varroidae</taxon>
        <taxon>Varroa</taxon>
    </lineage>
</organism>
<dbReference type="OMA" id="LTVCFNE"/>
<evidence type="ECO:0000313" key="4">
    <source>
        <dbReference type="EnsemblMetazoa" id="XP_022656855"/>
    </source>
</evidence>
<reference evidence="4" key="1">
    <citation type="submission" date="2021-01" db="UniProtKB">
        <authorList>
            <consortium name="EnsemblMetazoa"/>
        </authorList>
    </citation>
    <scope>IDENTIFICATION</scope>
</reference>
<accession>A0A7M7M866</accession>
<dbReference type="InterPro" id="IPR036413">
    <property type="entry name" value="YaeB-like_sf"/>
</dbReference>
<evidence type="ECO:0000256" key="1">
    <source>
        <dbReference type="ARBA" id="ARBA00022691"/>
    </source>
</evidence>
<dbReference type="GeneID" id="111248578"/>
<dbReference type="InParanoid" id="A0A7M7M866"/>
<dbReference type="Gene3D" id="2.40.30.70">
    <property type="entry name" value="YaeB-like"/>
    <property type="match status" value="1"/>
</dbReference>
<evidence type="ECO:0000256" key="2">
    <source>
        <dbReference type="ARBA" id="ARBA00033753"/>
    </source>
</evidence>
<sequence>MLPPTEGRCLLKRISDLSRQLTSLESKTYAVLDMNVSSNLLLFCRPVGYIRTAYATKNGTPRQGVVCPQVRAELRISRDIFSNPSHSLQGLKEFRYVWLIFWFHLNQVSSAKAKIRPPRMGGRSTGVFSTRSPHRPNPVGLTLAYLEEVSGDTLTLTGVDLVDGTPVLDVKPFIESYDSPSDLLHHPISYDTWVTRAEQSKQLNNVVLTAEARESLNSFHKRCSQEMCPRCLRFSDEDTLLPAIEELLKSDLRSVYRKSKCSDRIHFLTLDNVKLSVWYDSKGCAHVLQIDCFRDDVIERSKIVVKYM</sequence>
<dbReference type="PANTHER" id="PTHR12818">
    <property type="entry name" value="TRNA (ADENINE(37)-N6)-METHYLTRANSFERASE"/>
    <property type="match status" value="1"/>
</dbReference>